<gene>
    <name evidence="1" type="ORF">J2X78_002016</name>
</gene>
<protein>
    <submittedName>
        <fullName evidence="1">Glutaryl-CoA dehydrogenase</fullName>
        <ecNumber evidence="1">1.3.8.6</ecNumber>
    </submittedName>
</protein>
<name>A0ACC6KWD5_9SPHI</name>
<accession>A0ACC6KWD5</accession>
<dbReference type="EMBL" id="JAVDTF010000001">
    <property type="protein sequence ID" value="MDR6783464.1"/>
    <property type="molecule type" value="Genomic_DNA"/>
</dbReference>
<reference evidence="1" key="1">
    <citation type="submission" date="2023-07" db="EMBL/GenBank/DDBJ databases">
        <title>Sorghum-associated microbial communities from plants grown in Nebraska, USA.</title>
        <authorList>
            <person name="Schachtman D."/>
        </authorList>
    </citation>
    <scope>NUCLEOTIDE SEQUENCE</scope>
    <source>
        <strain evidence="1">2697</strain>
    </source>
</reference>
<comment type="caution">
    <text evidence="1">The sequence shown here is derived from an EMBL/GenBank/DDBJ whole genome shotgun (WGS) entry which is preliminary data.</text>
</comment>
<dbReference type="Proteomes" id="UP001246858">
    <property type="component" value="Unassembled WGS sequence"/>
</dbReference>
<evidence type="ECO:0000313" key="1">
    <source>
        <dbReference type="EMBL" id="MDR6783464.1"/>
    </source>
</evidence>
<dbReference type="EC" id="1.3.8.6" evidence="1"/>
<keyword evidence="1" id="KW-0560">Oxidoreductase</keyword>
<organism evidence="1 2">
    <name type="scientific">Pedobacter africanus</name>
    <dbReference type="NCBI Taxonomy" id="151894"/>
    <lineage>
        <taxon>Bacteria</taxon>
        <taxon>Pseudomonadati</taxon>
        <taxon>Bacteroidota</taxon>
        <taxon>Sphingobacteriia</taxon>
        <taxon>Sphingobacteriales</taxon>
        <taxon>Sphingobacteriaceae</taxon>
        <taxon>Pedobacter</taxon>
    </lineage>
</organism>
<proteinExistence type="predicted"/>
<keyword evidence="2" id="KW-1185">Reference proteome</keyword>
<evidence type="ECO:0000313" key="2">
    <source>
        <dbReference type="Proteomes" id="UP001246858"/>
    </source>
</evidence>
<sequence>MLFYFKQHAMANIFSSLKNAYTLFKSVDFKKLEALSKKVDLTKIVESVSNLDETQLQGLMKMMGNPGKKKELPPIEGDFYHLGEEALKDEDRALQLKVRAFLEKEVKPVVNKYWLKAEFPFELIPKIAEMNICGLTYQGYGCPGKTNLMEGMLAMEMARIDTSMSTFFGVQSGLAMGSIYLLGSEEQKQQWLPDMQQMKTIGAFGLTEPEVGSGAAGGLTTTAKRKGNKWVLNGQKKWIGNATFSDITVIWARDVDDNQVKGFLVRKGSPGFAVEKMQDKMALRIVQNGLITLTNCEVDEEDRLQNANSFKDTAKVLKMTRAGVAWQAVGCARGAYESALNYTRTRKQFGKPIASYQLIQNHLVEMLSNLTAMQTLCFRLSQLQDQGLLTDEHASLAKVFCSMRTRDVVSRAREVMGGNGILLEYDVARFVADAEAIYSYEGTKEINTLIVGRAITGFSAFV</sequence>